<feature type="transmembrane region" description="Helical" evidence="1">
    <location>
        <begin position="78"/>
        <end position="95"/>
    </location>
</feature>
<dbReference type="AlphaFoldDB" id="A0A381SWM6"/>
<feature type="transmembrane region" description="Helical" evidence="1">
    <location>
        <begin position="101"/>
        <end position="118"/>
    </location>
</feature>
<keyword evidence="1" id="KW-0812">Transmembrane</keyword>
<keyword evidence="1" id="KW-0472">Membrane</keyword>
<keyword evidence="1" id="KW-1133">Transmembrane helix</keyword>
<accession>A0A381SWM6</accession>
<proteinExistence type="predicted"/>
<dbReference type="EMBL" id="UINC01003611">
    <property type="protein sequence ID" value="SVA07804.1"/>
    <property type="molecule type" value="Genomic_DNA"/>
</dbReference>
<feature type="transmembrane region" description="Helical" evidence="1">
    <location>
        <begin position="169"/>
        <end position="190"/>
    </location>
</feature>
<feature type="transmembrane region" description="Helical" evidence="1">
    <location>
        <begin position="35"/>
        <end position="57"/>
    </location>
</feature>
<protein>
    <recommendedName>
        <fullName evidence="3">Phosphatidic acid phosphatase type 2/haloperoxidase domain-containing protein</fullName>
    </recommendedName>
</protein>
<sequence length="191" mass="21251">MQKLAFITSFLLHPMVVAPFTFALLTYTGEEHSSNHIIFFTAFFFSTLLSTITVIYLKRSGKITDLDASIREQRVQPLVLGAIYHGIGFLILWYLNAAPIIQGLMFCYAVNTAIVWLITMKWKISIHAIGLGGPLVALWFHGIQYPFGMAASLVLVCMSRIILKAHTPLQVLTGAGLAMSLAYIELNLLFL</sequence>
<evidence type="ECO:0000256" key="1">
    <source>
        <dbReference type="SAM" id="Phobius"/>
    </source>
</evidence>
<evidence type="ECO:0008006" key="3">
    <source>
        <dbReference type="Google" id="ProtNLM"/>
    </source>
</evidence>
<name>A0A381SWM6_9ZZZZ</name>
<evidence type="ECO:0000313" key="2">
    <source>
        <dbReference type="EMBL" id="SVA07804.1"/>
    </source>
</evidence>
<organism evidence="2">
    <name type="scientific">marine metagenome</name>
    <dbReference type="NCBI Taxonomy" id="408172"/>
    <lineage>
        <taxon>unclassified sequences</taxon>
        <taxon>metagenomes</taxon>
        <taxon>ecological metagenomes</taxon>
    </lineage>
</organism>
<reference evidence="2" key="1">
    <citation type="submission" date="2018-05" db="EMBL/GenBank/DDBJ databases">
        <authorList>
            <person name="Lanie J.A."/>
            <person name="Ng W.-L."/>
            <person name="Kazmierczak K.M."/>
            <person name="Andrzejewski T.M."/>
            <person name="Davidsen T.M."/>
            <person name="Wayne K.J."/>
            <person name="Tettelin H."/>
            <person name="Glass J.I."/>
            <person name="Rusch D."/>
            <person name="Podicherti R."/>
            <person name="Tsui H.-C.T."/>
            <person name="Winkler M.E."/>
        </authorList>
    </citation>
    <scope>NUCLEOTIDE SEQUENCE</scope>
</reference>
<gene>
    <name evidence="2" type="ORF">METZ01_LOCUS60658</name>
</gene>